<feature type="region of interest" description="Disordered" evidence="1">
    <location>
        <begin position="1"/>
        <end position="30"/>
    </location>
</feature>
<protein>
    <submittedName>
        <fullName evidence="2">Uncharacterized protein</fullName>
    </submittedName>
</protein>
<gene>
    <name evidence="2" type="ORF">M5D96_011001</name>
</gene>
<evidence type="ECO:0000256" key="1">
    <source>
        <dbReference type="SAM" id="MobiDB-lite"/>
    </source>
</evidence>
<feature type="compositionally biased region" description="Polar residues" evidence="1">
    <location>
        <begin position="1"/>
        <end position="11"/>
    </location>
</feature>
<organism evidence="2 3">
    <name type="scientific">Drosophila gunungcola</name>
    <name type="common">fruit fly</name>
    <dbReference type="NCBI Taxonomy" id="103775"/>
    <lineage>
        <taxon>Eukaryota</taxon>
        <taxon>Metazoa</taxon>
        <taxon>Ecdysozoa</taxon>
        <taxon>Arthropoda</taxon>
        <taxon>Hexapoda</taxon>
        <taxon>Insecta</taxon>
        <taxon>Pterygota</taxon>
        <taxon>Neoptera</taxon>
        <taxon>Endopterygota</taxon>
        <taxon>Diptera</taxon>
        <taxon>Brachycera</taxon>
        <taxon>Muscomorpha</taxon>
        <taxon>Ephydroidea</taxon>
        <taxon>Drosophilidae</taxon>
        <taxon>Drosophila</taxon>
        <taxon>Sophophora</taxon>
    </lineage>
</organism>
<proteinExistence type="predicted"/>
<evidence type="ECO:0000313" key="2">
    <source>
        <dbReference type="EMBL" id="KAI8036141.1"/>
    </source>
</evidence>
<name>A0A9Q0BLD4_9MUSC</name>
<dbReference type="AlphaFoldDB" id="A0A9Q0BLD4"/>
<dbReference type="EMBL" id="JAMKOV010000022">
    <property type="protein sequence ID" value="KAI8036141.1"/>
    <property type="molecule type" value="Genomic_DNA"/>
</dbReference>
<dbReference type="Proteomes" id="UP001059596">
    <property type="component" value="Unassembled WGS sequence"/>
</dbReference>
<reference evidence="2" key="1">
    <citation type="journal article" date="2023" name="Genome Biol. Evol.">
        <title>Long-read-based Genome Assembly of Drosophila gunungcola Reveals Fewer Chemosensory Genes in Flower-breeding Species.</title>
        <authorList>
            <person name="Negi A."/>
            <person name="Liao B.Y."/>
            <person name="Yeh S.D."/>
        </authorList>
    </citation>
    <scope>NUCLEOTIDE SEQUENCE</scope>
    <source>
        <strain evidence="2">Sukarami</strain>
    </source>
</reference>
<comment type="caution">
    <text evidence="2">The sequence shown here is derived from an EMBL/GenBank/DDBJ whole genome shotgun (WGS) entry which is preliminary data.</text>
</comment>
<accession>A0A9Q0BLD4</accession>
<keyword evidence="3" id="KW-1185">Reference proteome</keyword>
<evidence type="ECO:0000313" key="3">
    <source>
        <dbReference type="Proteomes" id="UP001059596"/>
    </source>
</evidence>
<sequence>MLSRTSTTTVSKKGKDPRTCGSYLMREIQQ</sequence>